<organism evidence="1 2">
    <name type="scientific">Aureicoccus marinus</name>
    <dbReference type="NCBI Taxonomy" id="754435"/>
    <lineage>
        <taxon>Bacteria</taxon>
        <taxon>Pseudomonadati</taxon>
        <taxon>Bacteroidota</taxon>
        <taxon>Flavobacteriia</taxon>
        <taxon>Flavobacteriales</taxon>
        <taxon>Flavobacteriaceae</taxon>
        <taxon>Aureicoccus</taxon>
    </lineage>
</organism>
<sequence>SDISTNATDIANHIAADADTNVGNEYNTGSAITGGSVQITDGGGTESVNLISADANNDIAVGTDGALYLNVASVSISETITNLVDNGNGTVTYTNENGVAQTVNKSSLTDNSDGTFTFNNGSGAVNFTGTDNQDL</sequence>
<dbReference type="EMBL" id="MQVX01000001">
    <property type="protein sequence ID" value="PQJ15555.1"/>
    <property type="molecule type" value="Genomic_DNA"/>
</dbReference>
<keyword evidence="2" id="KW-1185">Reference proteome</keyword>
<dbReference type="AlphaFoldDB" id="A0A2S7T7S1"/>
<dbReference type="Proteomes" id="UP000239366">
    <property type="component" value="Unassembled WGS sequence"/>
</dbReference>
<protein>
    <submittedName>
        <fullName evidence="1">Uncharacterized protein</fullName>
    </submittedName>
</protein>
<evidence type="ECO:0000313" key="1">
    <source>
        <dbReference type="EMBL" id="PQJ15555.1"/>
    </source>
</evidence>
<gene>
    <name evidence="1" type="ORF">BST99_07230</name>
</gene>
<evidence type="ECO:0000313" key="2">
    <source>
        <dbReference type="Proteomes" id="UP000239366"/>
    </source>
</evidence>
<feature type="non-terminal residue" evidence="1">
    <location>
        <position position="1"/>
    </location>
</feature>
<comment type="caution">
    <text evidence="1">The sequence shown here is derived from an EMBL/GenBank/DDBJ whole genome shotgun (WGS) entry which is preliminary data.</text>
</comment>
<proteinExistence type="predicted"/>
<dbReference type="RefSeq" id="WP_181044180.1">
    <property type="nucleotide sequence ID" value="NZ_MQVX01000001.1"/>
</dbReference>
<feature type="non-terminal residue" evidence="1">
    <location>
        <position position="135"/>
    </location>
</feature>
<name>A0A2S7T7S1_9FLAO</name>
<accession>A0A2S7T7S1</accession>
<reference evidence="2" key="1">
    <citation type="submission" date="2016-11" db="EMBL/GenBank/DDBJ databases">
        <title>Trade-off between light-utilization and light-protection in marine flavobacteria.</title>
        <authorList>
            <person name="Kumagai Y."/>
            <person name="Yoshizawa S."/>
            <person name="Kogure K."/>
        </authorList>
    </citation>
    <scope>NUCLEOTIDE SEQUENCE [LARGE SCALE GENOMIC DNA]</scope>
    <source>
        <strain evidence="2">SG-18</strain>
    </source>
</reference>